<dbReference type="CDD" id="cd02440">
    <property type="entry name" value="AdoMet_MTases"/>
    <property type="match status" value="1"/>
</dbReference>
<dbReference type="OrthoDB" id="407325at2759"/>
<keyword evidence="2" id="KW-1185">Reference proteome</keyword>
<dbReference type="STRING" id="1314785.A0A165ELB4"/>
<name>A0A165ELB4_9APHY</name>
<accession>A0A165ELB4</accession>
<dbReference type="InterPro" id="IPR029063">
    <property type="entry name" value="SAM-dependent_MTases_sf"/>
</dbReference>
<organism evidence="1 2">
    <name type="scientific">Laetiporus sulphureus 93-53</name>
    <dbReference type="NCBI Taxonomy" id="1314785"/>
    <lineage>
        <taxon>Eukaryota</taxon>
        <taxon>Fungi</taxon>
        <taxon>Dikarya</taxon>
        <taxon>Basidiomycota</taxon>
        <taxon>Agaricomycotina</taxon>
        <taxon>Agaricomycetes</taxon>
        <taxon>Polyporales</taxon>
        <taxon>Laetiporus</taxon>
    </lineage>
</organism>
<dbReference type="PANTHER" id="PTHR14614">
    <property type="entry name" value="HEPATOCELLULAR CARCINOMA-ASSOCIATED ANTIGEN"/>
    <property type="match status" value="1"/>
</dbReference>
<dbReference type="PANTHER" id="PTHR14614:SF104">
    <property type="entry name" value="N-METHYLTRANSFERASE, PUTATIVE (AFU_ORTHOLOGUE AFUA_1G17750)-RELATED"/>
    <property type="match status" value="1"/>
</dbReference>
<evidence type="ECO:0000313" key="1">
    <source>
        <dbReference type="EMBL" id="KZT07296.1"/>
    </source>
</evidence>
<dbReference type="GeneID" id="63831416"/>
<dbReference type="Pfam" id="PF10294">
    <property type="entry name" value="Methyltransf_16"/>
    <property type="match status" value="1"/>
</dbReference>
<dbReference type="EMBL" id="KV427620">
    <property type="protein sequence ID" value="KZT07296.1"/>
    <property type="molecule type" value="Genomic_DNA"/>
</dbReference>
<protein>
    <recommendedName>
        <fullName evidence="3">Nicotinamide N-methyltransferase</fullName>
    </recommendedName>
</protein>
<dbReference type="InParanoid" id="A0A165ELB4"/>
<dbReference type="InterPro" id="IPR019410">
    <property type="entry name" value="Methyltransf_16"/>
</dbReference>
<dbReference type="Proteomes" id="UP000076871">
    <property type="component" value="Unassembled WGS sequence"/>
</dbReference>
<dbReference type="Gene3D" id="3.40.50.150">
    <property type="entry name" value="Vaccinia Virus protein VP39"/>
    <property type="match status" value="1"/>
</dbReference>
<dbReference type="GO" id="GO:0005737">
    <property type="term" value="C:cytoplasm"/>
    <property type="evidence" value="ECO:0007669"/>
    <property type="project" value="TreeGrafter"/>
</dbReference>
<dbReference type="RefSeq" id="XP_040765036.1">
    <property type="nucleotide sequence ID" value="XM_040914389.1"/>
</dbReference>
<evidence type="ECO:0000313" key="2">
    <source>
        <dbReference type="Proteomes" id="UP000076871"/>
    </source>
</evidence>
<evidence type="ECO:0008006" key="3">
    <source>
        <dbReference type="Google" id="ProtNLM"/>
    </source>
</evidence>
<dbReference type="SUPFAM" id="SSF53335">
    <property type="entry name" value="S-adenosyl-L-methionine-dependent methyltransferases"/>
    <property type="match status" value="1"/>
</dbReference>
<dbReference type="AlphaFoldDB" id="A0A165ELB4"/>
<gene>
    <name evidence="1" type="ORF">LAESUDRAFT_812283</name>
</gene>
<proteinExistence type="predicted"/>
<dbReference type="GO" id="GO:0008757">
    <property type="term" value="F:S-adenosylmethionine-dependent methyltransferase activity"/>
    <property type="evidence" value="ECO:0007669"/>
    <property type="project" value="UniProtKB-ARBA"/>
</dbReference>
<reference evidence="1 2" key="1">
    <citation type="journal article" date="2016" name="Mol. Biol. Evol.">
        <title>Comparative Genomics of Early-Diverging Mushroom-Forming Fungi Provides Insights into the Origins of Lignocellulose Decay Capabilities.</title>
        <authorList>
            <person name="Nagy L.G."/>
            <person name="Riley R."/>
            <person name="Tritt A."/>
            <person name="Adam C."/>
            <person name="Daum C."/>
            <person name="Floudas D."/>
            <person name="Sun H."/>
            <person name="Yadav J.S."/>
            <person name="Pangilinan J."/>
            <person name="Larsson K.H."/>
            <person name="Matsuura K."/>
            <person name="Barry K."/>
            <person name="Labutti K."/>
            <person name="Kuo R."/>
            <person name="Ohm R.A."/>
            <person name="Bhattacharya S.S."/>
            <person name="Shirouzu T."/>
            <person name="Yoshinaga Y."/>
            <person name="Martin F.M."/>
            <person name="Grigoriev I.V."/>
            <person name="Hibbett D.S."/>
        </authorList>
    </citation>
    <scope>NUCLEOTIDE SEQUENCE [LARGE SCALE GENOMIC DNA]</scope>
    <source>
        <strain evidence="1 2">93-53</strain>
    </source>
</reference>
<sequence>MAEPEDLLSESLQVLYDCAPVAHSSAGSVFTYTYPGLYTEKMTRSTSNPLLTITVRTPDTQAANWPLHASSIWMSSLYMADNLSELDLDRHIRVVVDRGERLRVLELGAGAGLPGILNARLYDDVEVVSSDYPDEELIRTLSDNIKQNEGPDRCRAVPYAWGSDPAILFTPSPKGASPLDPSFDVVIAADTLWNSELHSLFIQTICSTLKRSTESRVYLVAGLHTGRYTIQAFLRAVSETGLEIETATEKEINGTTTRPWNVERDEETEKDRRRWVVWVVLRWGSL</sequence>